<evidence type="ECO:0000259" key="1">
    <source>
        <dbReference type="Pfam" id="PF04212"/>
    </source>
</evidence>
<keyword evidence="3" id="KW-1185">Reference proteome</keyword>
<dbReference type="AlphaFoldDB" id="A0A1Y2A3T3"/>
<dbReference type="PANTHER" id="PTHR37327">
    <property type="entry name" value="CHROMOSOME 1, WHOLE GENOME SHOTGUN SEQUENCE"/>
    <property type="match status" value="1"/>
</dbReference>
<evidence type="ECO:0000313" key="2">
    <source>
        <dbReference type="EMBL" id="ORY17181.1"/>
    </source>
</evidence>
<feature type="domain" description="MIT" evidence="1">
    <location>
        <begin position="97"/>
        <end position="161"/>
    </location>
</feature>
<name>A0A1Y2A3T3_9PLEO</name>
<dbReference type="STRING" id="1231657.A0A1Y2A3T3"/>
<dbReference type="InterPro" id="IPR007330">
    <property type="entry name" value="MIT_dom"/>
</dbReference>
<accession>A0A1Y2A3T3</accession>
<dbReference type="EMBL" id="MCFA01000014">
    <property type="protein sequence ID" value="ORY17181.1"/>
    <property type="molecule type" value="Genomic_DNA"/>
</dbReference>
<dbReference type="InterPro" id="IPR036181">
    <property type="entry name" value="MIT_dom_sf"/>
</dbReference>
<gene>
    <name evidence="2" type="ORF">BCR34DRAFT_62980</name>
</gene>
<proteinExistence type="predicted"/>
<organism evidence="2 3">
    <name type="scientific">Clohesyomyces aquaticus</name>
    <dbReference type="NCBI Taxonomy" id="1231657"/>
    <lineage>
        <taxon>Eukaryota</taxon>
        <taxon>Fungi</taxon>
        <taxon>Dikarya</taxon>
        <taxon>Ascomycota</taxon>
        <taxon>Pezizomycotina</taxon>
        <taxon>Dothideomycetes</taxon>
        <taxon>Pleosporomycetidae</taxon>
        <taxon>Pleosporales</taxon>
        <taxon>Lindgomycetaceae</taxon>
        <taxon>Clohesyomyces</taxon>
    </lineage>
</organism>
<dbReference type="SUPFAM" id="SSF116846">
    <property type="entry name" value="MIT domain"/>
    <property type="match status" value="1"/>
</dbReference>
<protein>
    <recommendedName>
        <fullName evidence="1">MIT domain-containing protein</fullName>
    </recommendedName>
</protein>
<dbReference type="PANTHER" id="PTHR37327:SF1">
    <property type="entry name" value="MICROTUBULE INTERACTING AND TRANSPORT DOMAIN-CONTAINING PROTEIN"/>
    <property type="match status" value="1"/>
</dbReference>
<dbReference type="Pfam" id="PF04212">
    <property type="entry name" value="MIT"/>
    <property type="match status" value="1"/>
</dbReference>
<dbReference type="OrthoDB" id="341259at2759"/>
<dbReference type="Gene3D" id="1.20.58.80">
    <property type="entry name" value="Phosphotransferase system, lactose/cellobiose-type IIA subunit"/>
    <property type="match status" value="1"/>
</dbReference>
<reference evidence="2 3" key="1">
    <citation type="submission" date="2016-07" db="EMBL/GenBank/DDBJ databases">
        <title>Pervasive Adenine N6-methylation of Active Genes in Fungi.</title>
        <authorList>
            <consortium name="DOE Joint Genome Institute"/>
            <person name="Mondo S.J."/>
            <person name="Dannebaum R.O."/>
            <person name="Kuo R.C."/>
            <person name="Labutti K."/>
            <person name="Haridas S."/>
            <person name="Kuo A."/>
            <person name="Salamov A."/>
            <person name="Ahrendt S.R."/>
            <person name="Lipzen A."/>
            <person name="Sullivan W."/>
            <person name="Andreopoulos W.B."/>
            <person name="Clum A."/>
            <person name="Lindquist E."/>
            <person name="Daum C."/>
            <person name="Ramamoorthy G.K."/>
            <person name="Gryganskyi A."/>
            <person name="Culley D."/>
            <person name="Magnuson J.K."/>
            <person name="James T.Y."/>
            <person name="O'Malley M.A."/>
            <person name="Stajich J.E."/>
            <person name="Spatafora J.W."/>
            <person name="Visel A."/>
            <person name="Grigoriev I.V."/>
        </authorList>
    </citation>
    <scope>NUCLEOTIDE SEQUENCE [LARGE SCALE GENOMIC DNA]</scope>
    <source>
        <strain evidence="2 3">CBS 115471</strain>
    </source>
</reference>
<dbReference type="Proteomes" id="UP000193144">
    <property type="component" value="Unassembled WGS sequence"/>
</dbReference>
<evidence type="ECO:0000313" key="3">
    <source>
        <dbReference type="Proteomes" id="UP000193144"/>
    </source>
</evidence>
<comment type="caution">
    <text evidence="2">The sequence shown here is derived from an EMBL/GenBank/DDBJ whole genome shotgun (WGS) entry which is preliminary data.</text>
</comment>
<sequence length="191" mass="21606">MEIKTSTGKMESEADDDYFEAKRAQLYHDHFPGEASNANLTQPALNVVQKGTHITTLQEITHTAEVVNNELHSTSGHDRGTKCRWCAWDNTKAKAVLEKALRKANTAVFLDRNVNPKDAKERYESACKLLRQVYIHNSSPDDRRKLKRIRARYSVRIEELAALIPDQSLSSIVQLEDTDQIRINISSASGE</sequence>